<dbReference type="AlphaFoldDB" id="A0A4C1V9Z4"/>
<reference evidence="2 3" key="1">
    <citation type="journal article" date="2019" name="Commun. Biol.">
        <title>The bagworm genome reveals a unique fibroin gene that provides high tensile strength.</title>
        <authorList>
            <person name="Kono N."/>
            <person name="Nakamura H."/>
            <person name="Ohtoshi R."/>
            <person name="Tomita M."/>
            <person name="Numata K."/>
            <person name="Arakawa K."/>
        </authorList>
    </citation>
    <scope>NUCLEOTIDE SEQUENCE [LARGE SCALE GENOMIC DNA]</scope>
</reference>
<feature type="region of interest" description="Disordered" evidence="1">
    <location>
        <begin position="214"/>
        <end position="246"/>
    </location>
</feature>
<sequence length="246" mass="27508">MNHAVEYDLDVAPPFDFSSGSAFHYDFSPNVDSGSVQNIHKSPTTPLWDTQRILSSFISMDDVIKHNPGLDAIPEKPILFTKIPLFQFRPCGPFRLFPSIIPMSRSFIPLLSIAPLHFVGSFPFISTFIMPATQKEREERQHDARKRRRQRRGPPAGKGRSNALADLLNHRSILEPESTRVLYERSYSNIGRDATRESVEYSPLRRVCQAPSVTGNTVAAPAPPPGPRRGAAHAAASTRHNSFCFE</sequence>
<protein>
    <submittedName>
        <fullName evidence="2">Uncharacterized protein</fullName>
    </submittedName>
</protein>
<gene>
    <name evidence="2" type="ORF">EVAR_27738_1</name>
</gene>
<evidence type="ECO:0000313" key="3">
    <source>
        <dbReference type="Proteomes" id="UP000299102"/>
    </source>
</evidence>
<dbReference type="EMBL" id="BGZK01000310">
    <property type="protein sequence ID" value="GBP35818.1"/>
    <property type="molecule type" value="Genomic_DNA"/>
</dbReference>
<feature type="region of interest" description="Disordered" evidence="1">
    <location>
        <begin position="133"/>
        <end position="162"/>
    </location>
</feature>
<keyword evidence="3" id="KW-1185">Reference proteome</keyword>
<comment type="caution">
    <text evidence="2">The sequence shown here is derived from an EMBL/GenBank/DDBJ whole genome shotgun (WGS) entry which is preliminary data.</text>
</comment>
<proteinExistence type="predicted"/>
<feature type="compositionally biased region" description="Basic residues" evidence="1">
    <location>
        <begin position="143"/>
        <end position="152"/>
    </location>
</feature>
<evidence type="ECO:0000313" key="2">
    <source>
        <dbReference type="EMBL" id="GBP35818.1"/>
    </source>
</evidence>
<evidence type="ECO:0000256" key="1">
    <source>
        <dbReference type="SAM" id="MobiDB-lite"/>
    </source>
</evidence>
<accession>A0A4C1V9Z4</accession>
<dbReference type="Proteomes" id="UP000299102">
    <property type="component" value="Unassembled WGS sequence"/>
</dbReference>
<organism evidence="2 3">
    <name type="scientific">Eumeta variegata</name>
    <name type="common">Bagworm moth</name>
    <name type="synonym">Eumeta japonica</name>
    <dbReference type="NCBI Taxonomy" id="151549"/>
    <lineage>
        <taxon>Eukaryota</taxon>
        <taxon>Metazoa</taxon>
        <taxon>Ecdysozoa</taxon>
        <taxon>Arthropoda</taxon>
        <taxon>Hexapoda</taxon>
        <taxon>Insecta</taxon>
        <taxon>Pterygota</taxon>
        <taxon>Neoptera</taxon>
        <taxon>Endopterygota</taxon>
        <taxon>Lepidoptera</taxon>
        <taxon>Glossata</taxon>
        <taxon>Ditrysia</taxon>
        <taxon>Tineoidea</taxon>
        <taxon>Psychidae</taxon>
        <taxon>Oiketicinae</taxon>
        <taxon>Eumeta</taxon>
    </lineage>
</organism>
<name>A0A4C1V9Z4_EUMVA</name>